<dbReference type="EMBL" id="CP158568">
    <property type="protein sequence ID" value="XBY46132.1"/>
    <property type="molecule type" value="Genomic_DNA"/>
</dbReference>
<reference evidence="3" key="1">
    <citation type="submission" date="2024-06" db="EMBL/GenBank/DDBJ databases">
        <title>Methylostella associata gen. nov., sp. nov., a novel Ancalomicrobiaceae-affiliated facultatively methylotrophic bacteria that feed on methanotrophs of the genus Methylococcus.</title>
        <authorList>
            <person name="Saltykova V."/>
            <person name="Danilova O.V."/>
            <person name="Oshkin I.Y."/>
            <person name="Belova S.E."/>
            <person name="Pimenov N.V."/>
            <person name="Dedysh S.N."/>
        </authorList>
    </citation>
    <scope>NUCLEOTIDE SEQUENCE</scope>
    <source>
        <strain evidence="3">S20</strain>
    </source>
</reference>
<protein>
    <submittedName>
        <fullName evidence="3">DUF3971 domain-containing protein</fullName>
    </submittedName>
</protein>
<sequence>MAYAADAAADRLDRRRSIRVCHASARSQTGLRRRLRPTVPTGAVGGPAGDDRHGMRAKIERYGPGLRRHTLRACRLAAVGLGVIVLLAGLCLVGALAWFMRGPVELAAAARSAETVLAATIGDGAKAKVDAARLSWSLSDGLAVELRDITVADGSGAVAAAIPQARITLNMLPILVGSVKPSGFEIASPRLSIDLSRLLGDDNAAPASAGPAATAGQAATGASSAQTQPGARTAATAGAAGKRPLPDSIAILEGFAKAIHRGVEASRSEGLRSTTVTQGTIEITRTDALGRPRKVVVPEIEISGLIDGPGGAFDMGFSARGEVGRWTMRLRELARADGTGRDFVFEGADVTHRDLFGPPVDQFDPRLPGNPTIRVGLGADDAVDRVKVETRFGAGLFRFGKDASDEVFIDAAQSALTWNRTDGAFSLDRITIDSGETHMALHGRVVPGAGADDPWTVSIVADPGRIKARDVEGEPLAVEGGTIEGTWDPVRKVLDLPKGEIHYAGGAFGITSRLDLTGPKPRFLANIAFSPLDVEQAKRWWPTFTAPEAREWFLKEMNQGRFIDAVMKLDIPFTDDPPHWPAKAIDVRARIEQGSAGSFGNLPPVTGAEGRVTLADKKLEVVIDRAQIATKAPKRPSVDMLRFTMPDVFQKPPRAAVKLQVSGDVASIGEVLNAEPLAVLDEAGIKPETLSGAAAITANIDILFEDPIKPSSVTFRMDATVDKFSSTAPVGGRRIQDGKLKIVADQNGTAITGKASIDGVPADLNMYTARGSGQGDRRDLKIVLDDAARQRMGLDLADMMSGPVTLAISQPTDKTRHIEADLAQARLTLGQFGWSKGPGVPAKAVMDLVEDDKGTRIDNLSIESENFAVKGSAVVDKDKHLAQVDIARLQLRKGDDAKLKLVRAPDQSMNASFEAGTFDIRGLILSARQSSSASDNDPKTRSADLNIKARVAKLVGFNDVVLSDVAIDAQVKAGTIARLQMTGRVSGGRSVDIRIQPDGARRIMVLQTDDAGSVLSFLDVFDRIRGGSLAVQAAMPAVGSADGQIRLTDFRLLEQPKSGRGAGIERLADGTEQIYVRRAPIPPGTDFDRATAHFALRRGVVTVTDGIIKGQQTGATVNGQLDLNNQRAGLAGTYIPLYGLNNLVGRIPLIGEIAGAGRNEGLVGVTFRIVGPLDDPVLQINPISAIAPGIFRRIFEFRSDERRSPTPPAPVGEAGPTRILPN</sequence>
<keyword evidence="2" id="KW-0812">Transmembrane</keyword>
<accession>A0AAU7XGM7</accession>
<keyword evidence="2" id="KW-1133">Transmembrane helix</keyword>
<evidence type="ECO:0000256" key="2">
    <source>
        <dbReference type="SAM" id="Phobius"/>
    </source>
</evidence>
<feature type="region of interest" description="Disordered" evidence="1">
    <location>
        <begin position="206"/>
        <end position="241"/>
    </location>
</feature>
<dbReference type="RefSeq" id="WP_407051229.1">
    <property type="nucleotide sequence ID" value="NZ_CP158568.1"/>
</dbReference>
<keyword evidence="2" id="KW-0472">Membrane</keyword>
<dbReference type="AlphaFoldDB" id="A0AAU7XGM7"/>
<feature type="transmembrane region" description="Helical" evidence="2">
    <location>
        <begin position="76"/>
        <end position="100"/>
    </location>
</feature>
<dbReference type="KEGG" id="mflg:ABS361_07855"/>
<organism evidence="3">
    <name type="scientific">Methyloraptor flagellatus</name>
    <dbReference type="NCBI Taxonomy" id="3162530"/>
    <lineage>
        <taxon>Bacteria</taxon>
        <taxon>Pseudomonadati</taxon>
        <taxon>Pseudomonadota</taxon>
        <taxon>Alphaproteobacteria</taxon>
        <taxon>Hyphomicrobiales</taxon>
        <taxon>Ancalomicrobiaceae</taxon>
        <taxon>Methyloraptor</taxon>
    </lineage>
</organism>
<gene>
    <name evidence="3" type="ORF">ABS361_07855</name>
</gene>
<name>A0AAU7XGM7_9HYPH</name>
<feature type="region of interest" description="Disordered" evidence="1">
    <location>
        <begin position="1198"/>
        <end position="1222"/>
    </location>
</feature>
<evidence type="ECO:0000313" key="3">
    <source>
        <dbReference type="EMBL" id="XBY46132.1"/>
    </source>
</evidence>
<proteinExistence type="predicted"/>
<evidence type="ECO:0000256" key="1">
    <source>
        <dbReference type="SAM" id="MobiDB-lite"/>
    </source>
</evidence>